<dbReference type="Proteomes" id="UP000002497">
    <property type="component" value="Unassembled WGS sequence"/>
</dbReference>
<protein>
    <submittedName>
        <fullName evidence="1">Uncharacterized protein</fullName>
    </submittedName>
</protein>
<reference evidence="2" key="2">
    <citation type="submission" date="2010-03" db="EMBL/GenBank/DDBJ databases">
        <title>The genome sequence of Coccidioides posadasii strain Silveira.</title>
        <authorList>
            <consortium name="The Broad Institute Genome Sequencing Center for Infectious Disease"/>
            <person name="Neafsey D."/>
            <person name="Orbach M."/>
            <person name="Henn M.R."/>
            <person name="Cole G.T."/>
            <person name="Galgiani J."/>
            <person name="Gardner M.J."/>
            <person name="Kirkland T.N."/>
            <person name="Taylor J.W."/>
            <person name="Young S.K."/>
            <person name="Zeng Q."/>
            <person name="Koehrsen M."/>
            <person name="Alvarado L."/>
            <person name="Berlin A."/>
            <person name="Borenstein D."/>
            <person name="Chapman S.B."/>
            <person name="Chen Z."/>
            <person name="Engels R."/>
            <person name="Freedman E."/>
            <person name="Gellesch M."/>
            <person name="Goldberg J."/>
            <person name="Griggs A."/>
            <person name="Gujja S."/>
            <person name="Heilman E."/>
            <person name="Heiman D."/>
            <person name="Howarth C."/>
            <person name="Jen D."/>
            <person name="Larson L."/>
            <person name="Mehta T."/>
            <person name="Neiman D."/>
            <person name="Park D."/>
            <person name="Pearson M."/>
            <person name="Richards J."/>
            <person name="Roberts A."/>
            <person name="Saif S."/>
            <person name="Shea T."/>
            <person name="Shenoy N."/>
            <person name="Sisk P."/>
            <person name="Stolte C."/>
            <person name="Sykes S."/>
            <person name="Walk T."/>
            <person name="White J."/>
            <person name="Yandava C."/>
            <person name="Haas B."/>
            <person name="Nusbaum C."/>
            <person name="Birren B."/>
        </authorList>
    </citation>
    <scope>NUCLEOTIDE SEQUENCE [LARGE SCALE GENOMIC DNA]</scope>
    <source>
        <strain evidence="2">RMSCC 757 / Silveira</strain>
    </source>
</reference>
<proteinExistence type="predicted"/>
<dbReference type="HOGENOM" id="CLU_1731299_0_0_1"/>
<dbReference type="AlphaFoldDB" id="E9D3B4"/>
<reference evidence="2" key="1">
    <citation type="journal article" date="2010" name="Genome Res.">
        <title>Population genomic sequencing of Coccidioides fungi reveals recent hybridization and transposon control.</title>
        <authorList>
            <person name="Neafsey D.E."/>
            <person name="Barker B.M."/>
            <person name="Sharpton T.J."/>
            <person name="Stajich J.E."/>
            <person name="Park D.J."/>
            <person name="Whiston E."/>
            <person name="Hung C.-Y."/>
            <person name="McMahan C."/>
            <person name="White J."/>
            <person name="Sykes S."/>
            <person name="Heiman D."/>
            <person name="Young S."/>
            <person name="Zeng Q."/>
            <person name="Abouelleil A."/>
            <person name="Aftuck L."/>
            <person name="Bessette D."/>
            <person name="Brown A."/>
            <person name="FitzGerald M."/>
            <person name="Lui A."/>
            <person name="Macdonald J.P."/>
            <person name="Priest M."/>
            <person name="Orbach M.J."/>
            <person name="Galgiani J.N."/>
            <person name="Kirkland T.N."/>
            <person name="Cole G.T."/>
            <person name="Birren B.W."/>
            <person name="Henn M.R."/>
            <person name="Taylor J.W."/>
            <person name="Rounsley S.D."/>
        </authorList>
    </citation>
    <scope>NUCLEOTIDE SEQUENCE [LARGE SCALE GENOMIC DNA]</scope>
    <source>
        <strain evidence="2">RMSCC 757 / Silveira</strain>
    </source>
</reference>
<keyword evidence="2" id="KW-1185">Reference proteome</keyword>
<dbReference type="OMA" id="NTATMVE"/>
<accession>E9D3B4</accession>
<sequence>MQSVSSQWCGITSPHPQPQSSWILGSHIRKNHIKAPNVGHTVRFPNFFTLNNGYPNAVHSLIGAKDSSGHFTPIYIDTEQIESTFSVSYEPVDMAQWWYQYRINTATMVENVVSKKETQDFSADDRNQDKSFKWQSTYKVNLGKWESNPIM</sequence>
<name>E9D3B4_COCPS</name>
<evidence type="ECO:0000313" key="2">
    <source>
        <dbReference type="Proteomes" id="UP000002497"/>
    </source>
</evidence>
<dbReference type="EMBL" id="GL636491">
    <property type="protein sequence ID" value="EFW19109.1"/>
    <property type="molecule type" value="Genomic_DNA"/>
</dbReference>
<dbReference type="VEuPathDB" id="FungiDB:CPSG_04655"/>
<gene>
    <name evidence="1" type="ORF">CPSG_04655</name>
</gene>
<evidence type="ECO:0000313" key="1">
    <source>
        <dbReference type="EMBL" id="EFW19109.1"/>
    </source>
</evidence>
<organism evidence="2">
    <name type="scientific">Coccidioides posadasii (strain RMSCC 757 / Silveira)</name>
    <name type="common">Valley fever fungus</name>
    <dbReference type="NCBI Taxonomy" id="443226"/>
    <lineage>
        <taxon>Eukaryota</taxon>
        <taxon>Fungi</taxon>
        <taxon>Dikarya</taxon>
        <taxon>Ascomycota</taxon>
        <taxon>Pezizomycotina</taxon>
        <taxon>Eurotiomycetes</taxon>
        <taxon>Eurotiomycetidae</taxon>
        <taxon>Onygenales</taxon>
        <taxon>Onygenaceae</taxon>
        <taxon>Coccidioides</taxon>
    </lineage>
</organism>